<organism evidence="1">
    <name type="scientific">marine sediment metagenome</name>
    <dbReference type="NCBI Taxonomy" id="412755"/>
    <lineage>
        <taxon>unclassified sequences</taxon>
        <taxon>metagenomes</taxon>
        <taxon>ecological metagenomes</taxon>
    </lineage>
</organism>
<evidence type="ECO:0000313" key="1">
    <source>
        <dbReference type="EMBL" id="KKN72872.1"/>
    </source>
</evidence>
<proteinExistence type="predicted"/>
<dbReference type="AlphaFoldDB" id="A0A0F9TDC1"/>
<sequence>MKQSKSIILQRAWKTYERNLYWIKLIKRGYSQVYIAKEYGVSRQCVNQVWKRRKLTIWERLDLLRKKVGI</sequence>
<evidence type="ECO:0008006" key="2">
    <source>
        <dbReference type="Google" id="ProtNLM"/>
    </source>
</evidence>
<name>A0A0F9TDC1_9ZZZZ</name>
<comment type="caution">
    <text evidence="1">The sequence shown here is derived from an EMBL/GenBank/DDBJ whole genome shotgun (WGS) entry which is preliminary data.</text>
</comment>
<gene>
    <name evidence="1" type="ORF">LCGC14_0405760</name>
</gene>
<protein>
    <recommendedName>
        <fullName evidence="2">HTH psq-type domain-containing protein</fullName>
    </recommendedName>
</protein>
<reference evidence="1" key="1">
    <citation type="journal article" date="2015" name="Nature">
        <title>Complex archaea that bridge the gap between prokaryotes and eukaryotes.</title>
        <authorList>
            <person name="Spang A."/>
            <person name="Saw J.H."/>
            <person name="Jorgensen S.L."/>
            <person name="Zaremba-Niedzwiedzka K."/>
            <person name="Martijn J."/>
            <person name="Lind A.E."/>
            <person name="van Eijk R."/>
            <person name="Schleper C."/>
            <person name="Guy L."/>
            <person name="Ettema T.J."/>
        </authorList>
    </citation>
    <scope>NUCLEOTIDE SEQUENCE</scope>
</reference>
<accession>A0A0F9TDC1</accession>
<dbReference type="EMBL" id="LAZR01000353">
    <property type="protein sequence ID" value="KKN72872.1"/>
    <property type="molecule type" value="Genomic_DNA"/>
</dbReference>